<gene>
    <name evidence="1" type="ORF">SAMN02910280_1191</name>
</gene>
<sequence length="178" mass="21086">MDSEIDYIDIRLVTGERVLKPRNYVVGFCHFPGHKGGITRKILQEHDCLNKNCSFLEKYTDNQYWDELKRIQLKKSRRKNKIQTIKAEKAAIKRQFDAITSIYYEIALCIIEELGYDIKILDIKKVPQMRKYALIYISSNPYNDWYRYMELVHAFVSKTGLYLELKHAKNIDGSYATF</sequence>
<evidence type="ECO:0000313" key="1">
    <source>
        <dbReference type="EMBL" id="SFW22297.1"/>
    </source>
</evidence>
<reference evidence="1 2" key="1">
    <citation type="submission" date="2016-11" db="EMBL/GenBank/DDBJ databases">
        <authorList>
            <person name="Jaros S."/>
            <person name="Januszkiewicz K."/>
            <person name="Wedrychowicz H."/>
        </authorList>
    </citation>
    <scope>NUCLEOTIDE SEQUENCE [LARGE SCALE GENOMIC DNA]</scope>
    <source>
        <strain evidence="1 2">YL228</strain>
    </source>
</reference>
<evidence type="ECO:0000313" key="2">
    <source>
        <dbReference type="Proteomes" id="UP000183461"/>
    </source>
</evidence>
<dbReference type="AlphaFoldDB" id="A0A1K1MGT7"/>
<dbReference type="RefSeq" id="WP_072299555.1">
    <property type="nucleotide sequence ID" value="NZ_FPIP01000002.1"/>
</dbReference>
<protein>
    <submittedName>
        <fullName evidence="1">Uncharacterized protein</fullName>
    </submittedName>
</protein>
<name>A0A1K1MGT7_RUMFL</name>
<dbReference type="Proteomes" id="UP000183461">
    <property type="component" value="Unassembled WGS sequence"/>
</dbReference>
<organism evidence="1 2">
    <name type="scientific">Ruminococcus flavefaciens</name>
    <dbReference type="NCBI Taxonomy" id="1265"/>
    <lineage>
        <taxon>Bacteria</taxon>
        <taxon>Bacillati</taxon>
        <taxon>Bacillota</taxon>
        <taxon>Clostridia</taxon>
        <taxon>Eubacteriales</taxon>
        <taxon>Oscillospiraceae</taxon>
        <taxon>Ruminococcus</taxon>
    </lineage>
</organism>
<dbReference type="EMBL" id="FPIP01000002">
    <property type="protein sequence ID" value="SFW22297.1"/>
    <property type="molecule type" value="Genomic_DNA"/>
</dbReference>
<proteinExistence type="predicted"/>
<accession>A0A1K1MGT7</accession>